<feature type="transmembrane region" description="Helical" evidence="5">
    <location>
        <begin position="360"/>
        <end position="380"/>
    </location>
</feature>
<evidence type="ECO:0000256" key="5">
    <source>
        <dbReference type="SAM" id="Phobius"/>
    </source>
</evidence>
<feature type="transmembrane region" description="Helical" evidence="5">
    <location>
        <begin position="304"/>
        <end position="322"/>
    </location>
</feature>
<dbReference type="Gene3D" id="3.40.1710.10">
    <property type="entry name" value="abc type-2 transporter like domain"/>
    <property type="match status" value="1"/>
</dbReference>
<dbReference type="Proteomes" id="UP000215137">
    <property type="component" value="Chromosome"/>
</dbReference>
<dbReference type="AlphaFoldDB" id="A0A248TPA0"/>
<dbReference type="PANTHER" id="PTHR43077">
    <property type="entry name" value="TRANSPORT PERMEASE YVFS-RELATED"/>
    <property type="match status" value="1"/>
</dbReference>
<evidence type="ECO:0000256" key="2">
    <source>
        <dbReference type="ARBA" id="ARBA00022692"/>
    </source>
</evidence>
<dbReference type="GO" id="GO:0016020">
    <property type="term" value="C:membrane"/>
    <property type="evidence" value="ECO:0007669"/>
    <property type="project" value="UniProtKB-SubCell"/>
</dbReference>
<keyword evidence="2 5" id="KW-0812">Transmembrane</keyword>
<gene>
    <name evidence="7" type="ORF">CKF48_06080</name>
</gene>
<comment type="subcellular location">
    <subcellularLocation>
        <location evidence="1">Membrane</location>
        <topology evidence="1">Multi-pass membrane protein</topology>
    </subcellularLocation>
</comment>
<evidence type="ECO:0000313" key="8">
    <source>
        <dbReference type="Proteomes" id="UP000215137"/>
    </source>
</evidence>
<feature type="transmembrane region" description="Helical" evidence="5">
    <location>
        <begin position="207"/>
        <end position="226"/>
    </location>
</feature>
<feature type="transmembrane region" description="Helical" evidence="5">
    <location>
        <begin position="279"/>
        <end position="299"/>
    </location>
</feature>
<feature type="domain" description="ABC-2 type transporter transmembrane" evidence="6">
    <location>
        <begin position="9"/>
        <end position="380"/>
    </location>
</feature>
<organism evidence="7 8">
    <name type="scientific">Cytobacillus kochii</name>
    <dbReference type="NCBI Taxonomy" id="859143"/>
    <lineage>
        <taxon>Bacteria</taxon>
        <taxon>Bacillati</taxon>
        <taxon>Bacillota</taxon>
        <taxon>Bacilli</taxon>
        <taxon>Bacillales</taxon>
        <taxon>Bacillaceae</taxon>
        <taxon>Cytobacillus</taxon>
    </lineage>
</organism>
<dbReference type="OrthoDB" id="2406134at2"/>
<evidence type="ECO:0000256" key="4">
    <source>
        <dbReference type="ARBA" id="ARBA00023136"/>
    </source>
</evidence>
<dbReference type="Pfam" id="PF12698">
    <property type="entry name" value="ABC2_membrane_3"/>
    <property type="match status" value="1"/>
</dbReference>
<dbReference type="EMBL" id="CP022983">
    <property type="protein sequence ID" value="ASV69965.1"/>
    <property type="molecule type" value="Genomic_DNA"/>
</dbReference>
<keyword evidence="8" id="KW-1185">Reference proteome</keyword>
<keyword evidence="3 5" id="KW-1133">Transmembrane helix</keyword>
<accession>A0A248TPA0</accession>
<protein>
    <submittedName>
        <fullName evidence="7">Phage infection protein</fullName>
    </submittedName>
</protein>
<evidence type="ECO:0000259" key="6">
    <source>
        <dbReference type="Pfam" id="PF12698"/>
    </source>
</evidence>
<proteinExistence type="predicted"/>
<dbReference type="PANTHER" id="PTHR43077:SF5">
    <property type="entry name" value="PHAGE INFECTION PROTEIN"/>
    <property type="match status" value="1"/>
</dbReference>
<dbReference type="KEGG" id="bko:CKF48_06080"/>
<dbReference type="GO" id="GO:0140359">
    <property type="term" value="F:ABC-type transporter activity"/>
    <property type="evidence" value="ECO:0007669"/>
    <property type="project" value="InterPro"/>
</dbReference>
<reference evidence="7 8" key="1">
    <citation type="submission" date="2017-08" db="EMBL/GenBank/DDBJ databases">
        <title>Complete Genome Sequence of Bacillus kochii Oregon-R-modENCODE STRAIN BDGP4, isolated from Drosophila melanogaster gut.</title>
        <authorList>
            <person name="Wan K.H."/>
            <person name="Yu C."/>
            <person name="Park S."/>
            <person name="Hammonds A.S."/>
            <person name="Booth B.W."/>
            <person name="Celniker S.E."/>
        </authorList>
    </citation>
    <scope>NUCLEOTIDE SEQUENCE [LARGE SCALE GENOMIC DNA]</scope>
    <source>
        <strain evidence="7 8">BDGP4</strain>
    </source>
</reference>
<sequence>MFKDKLTLATPILAFVIMFIFSLTLFPTVNPTPENLPVAIVNEDEGMEVNNQGSINIGETMVKNIREAGSSTDDDEAAVKWVEVKNKEKVVEGLDNQEYYAALVIPKDFSEKQASLKTNHPANPEIDIIINQGMNAAASSMANQMLNQMVDQLNQQLRAQIFAELKTADTAVSVSQAEVLAEPIAVNHQNVNAVGENSANGNAPVSLFQPLWIAVMAIAAILFIAVNKMTVHSRKENITIKVGQIVIGLFASLIIGFGLPWLAEDLVGMNIPSFMDTALFLSATSFCFFLMILAVLSLLGIKGIAIFALLLFFGAPLLSMAPEMMSSFHQTWIYSWLPMRFLVEGLRELFYFGQSFSWDLISVQFWIGLVSIIVIFLTALKLKPKK</sequence>
<dbReference type="RefSeq" id="WP_095373529.1">
    <property type="nucleotide sequence ID" value="NZ_CP022983.1"/>
</dbReference>
<keyword evidence="4 5" id="KW-0472">Membrane</keyword>
<name>A0A248TPA0_9BACI</name>
<dbReference type="InterPro" id="IPR013525">
    <property type="entry name" value="ABC2_TM"/>
</dbReference>
<feature type="transmembrane region" description="Helical" evidence="5">
    <location>
        <begin position="238"/>
        <end position="259"/>
    </location>
</feature>
<feature type="transmembrane region" description="Helical" evidence="5">
    <location>
        <begin position="7"/>
        <end position="26"/>
    </location>
</feature>
<evidence type="ECO:0000313" key="7">
    <source>
        <dbReference type="EMBL" id="ASV69965.1"/>
    </source>
</evidence>
<evidence type="ECO:0000256" key="1">
    <source>
        <dbReference type="ARBA" id="ARBA00004141"/>
    </source>
</evidence>
<dbReference type="InterPro" id="IPR051328">
    <property type="entry name" value="T7SS_ABC-Transporter"/>
</dbReference>
<evidence type="ECO:0000256" key="3">
    <source>
        <dbReference type="ARBA" id="ARBA00022989"/>
    </source>
</evidence>